<reference evidence="2" key="1">
    <citation type="journal article" date="2022" name="Nat. Commun.">
        <title>Chromosome evolution and the genetic basis of agronomically important traits in greater yam.</title>
        <authorList>
            <person name="Bredeson J.V."/>
            <person name="Lyons J.B."/>
            <person name="Oniyinde I.O."/>
            <person name="Okereke N.R."/>
            <person name="Kolade O."/>
            <person name="Nnabue I."/>
            <person name="Nwadili C.O."/>
            <person name="Hribova E."/>
            <person name="Parker M."/>
            <person name="Nwogha J."/>
            <person name="Shu S."/>
            <person name="Carlson J."/>
            <person name="Kariba R."/>
            <person name="Muthemba S."/>
            <person name="Knop K."/>
            <person name="Barton G.J."/>
            <person name="Sherwood A.V."/>
            <person name="Lopez-Montes A."/>
            <person name="Asiedu R."/>
            <person name="Jamnadass R."/>
            <person name="Muchugi A."/>
            <person name="Goodstein D."/>
            <person name="Egesi C.N."/>
            <person name="Featherston J."/>
            <person name="Asfaw A."/>
            <person name="Simpson G.G."/>
            <person name="Dolezel J."/>
            <person name="Hendre P.S."/>
            <person name="Van Deynze A."/>
            <person name="Kumar P.L."/>
            <person name="Obidiegwu J.E."/>
            <person name="Bhattacharjee R."/>
            <person name="Rokhsar D.S."/>
        </authorList>
    </citation>
    <scope>NUCLEOTIDE SEQUENCE [LARGE SCALE GENOMIC DNA]</scope>
    <source>
        <strain evidence="2">cv. TDa95/00328</strain>
    </source>
</reference>
<sequence>MILPGHDVECDGPCPCGRPSVSRSAPGKSPYSVHHIESFGLLLAGTSTVVIQLALLVLARCLRDKWRARNLEQDKQKHYSNNQSILLRKLISSCEHGFTIYTLRDLEKATNNFNPTRIIGNGGHATVFKGFLSDKQAVAIKMSKLTNPQDMKDFINELFILSKIRHKNVVKLLGCCLETEVPLLVFEFIPNGTLANHLHVQQSSSSLSWENRLRIVTEISGALAYLHCHASIFIFHRDVKSSNILLDNNFTAKMSDFGASRSILVDESASVGSRLVTPVQGTLGYLDPEYYHTGKLNHKNDVYSFGVILVEILTGKNPVSFTWTEQQTNLRSWFISAMKKKCLIKIVEPHIVKKESRRQIEAVAKIAETCLRLRGDERPTMKEIEMALVSLSSSDRQNFKAVLCKMFKGKSSAV</sequence>
<evidence type="ECO:0000313" key="1">
    <source>
        <dbReference type="EMBL" id="KAH7674009.1"/>
    </source>
</evidence>
<keyword evidence="1" id="KW-0808">Transferase</keyword>
<gene>
    <name evidence="1" type="ORF">IHE45_08G043100</name>
</gene>
<keyword evidence="2" id="KW-1185">Reference proteome</keyword>
<protein>
    <submittedName>
        <fullName evidence="1">Non-specific serine/threonine protein kinase protein</fullName>
        <ecNumber evidence="1">2.7.11.1</ecNumber>
    </submittedName>
</protein>
<organism evidence="1 2">
    <name type="scientific">Dioscorea alata</name>
    <name type="common">Purple yam</name>
    <dbReference type="NCBI Taxonomy" id="55571"/>
    <lineage>
        <taxon>Eukaryota</taxon>
        <taxon>Viridiplantae</taxon>
        <taxon>Streptophyta</taxon>
        <taxon>Embryophyta</taxon>
        <taxon>Tracheophyta</taxon>
        <taxon>Spermatophyta</taxon>
        <taxon>Magnoliopsida</taxon>
        <taxon>Liliopsida</taxon>
        <taxon>Dioscoreales</taxon>
        <taxon>Dioscoreaceae</taxon>
        <taxon>Dioscorea</taxon>
    </lineage>
</organism>
<keyword evidence="1" id="KW-0418">Kinase</keyword>
<evidence type="ECO:0000313" key="2">
    <source>
        <dbReference type="Proteomes" id="UP000827976"/>
    </source>
</evidence>
<dbReference type="Proteomes" id="UP000827976">
    <property type="component" value="Chromosome 8"/>
</dbReference>
<dbReference type="EC" id="2.7.11.1" evidence="1"/>
<accession>A0ACB7VID7</accession>
<comment type="caution">
    <text evidence="1">The sequence shown here is derived from an EMBL/GenBank/DDBJ whole genome shotgun (WGS) entry which is preliminary data.</text>
</comment>
<name>A0ACB7VID7_DIOAL</name>
<keyword evidence="1" id="KW-0723">Serine/threonine-protein kinase</keyword>
<proteinExistence type="predicted"/>
<dbReference type="EMBL" id="CM037018">
    <property type="protein sequence ID" value="KAH7674009.1"/>
    <property type="molecule type" value="Genomic_DNA"/>
</dbReference>